<name>A0A1G8FSH9_9MICO</name>
<comment type="similarity">
    <text evidence="7">Belongs to the binding-protein-dependent transport system permease family.</text>
</comment>
<dbReference type="InterPro" id="IPR000515">
    <property type="entry name" value="MetI-like"/>
</dbReference>
<keyword evidence="5 7" id="KW-1133">Transmembrane helix</keyword>
<proteinExistence type="inferred from homology"/>
<evidence type="ECO:0000256" key="5">
    <source>
        <dbReference type="ARBA" id="ARBA00022989"/>
    </source>
</evidence>
<dbReference type="STRING" id="399736.SAMN04489720_2600"/>
<keyword evidence="4 7" id="KW-0812">Transmembrane</keyword>
<gene>
    <name evidence="10" type="ORF">SAMN04489720_2600</name>
</gene>
<feature type="domain" description="ABC transmembrane type-1" evidence="9">
    <location>
        <begin position="103"/>
        <end position="317"/>
    </location>
</feature>
<evidence type="ECO:0000256" key="4">
    <source>
        <dbReference type="ARBA" id="ARBA00022692"/>
    </source>
</evidence>
<reference evidence="11" key="1">
    <citation type="submission" date="2016-10" db="EMBL/GenBank/DDBJ databases">
        <authorList>
            <person name="Varghese N."/>
            <person name="Submissions S."/>
        </authorList>
    </citation>
    <scope>NUCLEOTIDE SEQUENCE [LARGE SCALE GENOMIC DNA]</scope>
    <source>
        <strain evidence="11">DSM 22002</strain>
    </source>
</reference>
<comment type="subcellular location">
    <subcellularLocation>
        <location evidence="1 7">Cell membrane</location>
        <topology evidence="1 7">Multi-pass membrane protein</topology>
    </subcellularLocation>
</comment>
<dbReference type="EMBL" id="LT629695">
    <property type="protein sequence ID" value="SDH85090.1"/>
    <property type="molecule type" value="Genomic_DNA"/>
</dbReference>
<evidence type="ECO:0000313" key="11">
    <source>
        <dbReference type="Proteomes" id="UP000198822"/>
    </source>
</evidence>
<dbReference type="GO" id="GO:0005886">
    <property type="term" value="C:plasma membrane"/>
    <property type="evidence" value="ECO:0007669"/>
    <property type="project" value="UniProtKB-SubCell"/>
</dbReference>
<keyword evidence="2 7" id="KW-0813">Transport</keyword>
<sequence>MTTTATRPDTAAPSPAPAKSQLPRRGTQQRKDRRLAYLLILPAVLLELLIHIIPMVLGVWIAFIELDQRSLRNWLQAPFIGLDNFIRGLDPTSAIGSEFLGSVGRTAFYVVLTLGVSWVLAMAAAVFLTSSFKGRGLLRTLFLVPYAIPTYVGTLAWGFMLNQQDGVVNQVIVDVLGLTNDRPYWLIGDNSFISLVVVSIWSMWPFAFLMLLAALQNVPTEVYEAASLDGASNWKQFWTITLPMIRHANAALVLILGLWLFNQFNIPYVLFGPQSPGQALLISPLIYQNSFLLWDFGAGGAMSFLLLLALLVVSVFYIRLVLPKGGELDD</sequence>
<feature type="transmembrane region" description="Helical" evidence="7">
    <location>
        <begin position="250"/>
        <end position="271"/>
    </location>
</feature>
<dbReference type="Gene3D" id="1.10.3720.10">
    <property type="entry name" value="MetI-like"/>
    <property type="match status" value="1"/>
</dbReference>
<dbReference type="RefSeq" id="WP_092505630.1">
    <property type="nucleotide sequence ID" value="NZ_LT629695.1"/>
</dbReference>
<dbReference type="Proteomes" id="UP000198822">
    <property type="component" value="Chromosome I"/>
</dbReference>
<evidence type="ECO:0000256" key="8">
    <source>
        <dbReference type="SAM" id="MobiDB-lite"/>
    </source>
</evidence>
<dbReference type="CDD" id="cd06261">
    <property type="entry name" value="TM_PBP2"/>
    <property type="match status" value="1"/>
</dbReference>
<dbReference type="OrthoDB" id="34224at2"/>
<dbReference type="PANTHER" id="PTHR43005:SF1">
    <property type="entry name" value="SPERMIDINE_PUTRESCINE TRANSPORT SYSTEM PERMEASE PROTEIN"/>
    <property type="match status" value="1"/>
</dbReference>
<feature type="region of interest" description="Disordered" evidence="8">
    <location>
        <begin position="1"/>
        <end position="28"/>
    </location>
</feature>
<dbReference type="PANTHER" id="PTHR43005">
    <property type="entry name" value="BLR7065 PROTEIN"/>
    <property type="match status" value="1"/>
</dbReference>
<evidence type="ECO:0000256" key="7">
    <source>
        <dbReference type="RuleBase" id="RU363032"/>
    </source>
</evidence>
<dbReference type="PROSITE" id="PS50928">
    <property type="entry name" value="ABC_TM1"/>
    <property type="match status" value="1"/>
</dbReference>
<evidence type="ECO:0000256" key="3">
    <source>
        <dbReference type="ARBA" id="ARBA00022475"/>
    </source>
</evidence>
<feature type="compositionally biased region" description="Low complexity" evidence="8">
    <location>
        <begin position="1"/>
        <end position="13"/>
    </location>
</feature>
<evidence type="ECO:0000256" key="6">
    <source>
        <dbReference type="ARBA" id="ARBA00023136"/>
    </source>
</evidence>
<organism evidence="10 11">
    <name type="scientific">Agrococcus jejuensis</name>
    <dbReference type="NCBI Taxonomy" id="399736"/>
    <lineage>
        <taxon>Bacteria</taxon>
        <taxon>Bacillati</taxon>
        <taxon>Actinomycetota</taxon>
        <taxon>Actinomycetes</taxon>
        <taxon>Micrococcales</taxon>
        <taxon>Microbacteriaceae</taxon>
        <taxon>Agrococcus</taxon>
    </lineage>
</organism>
<dbReference type="Pfam" id="PF00528">
    <property type="entry name" value="BPD_transp_1"/>
    <property type="match status" value="1"/>
</dbReference>
<feature type="transmembrane region" description="Helical" evidence="7">
    <location>
        <begin position="107"/>
        <end position="128"/>
    </location>
</feature>
<evidence type="ECO:0000256" key="1">
    <source>
        <dbReference type="ARBA" id="ARBA00004651"/>
    </source>
</evidence>
<dbReference type="InterPro" id="IPR035906">
    <property type="entry name" value="MetI-like_sf"/>
</dbReference>
<dbReference type="AlphaFoldDB" id="A0A1G8FSH9"/>
<feature type="transmembrane region" description="Helical" evidence="7">
    <location>
        <begin position="192"/>
        <end position="215"/>
    </location>
</feature>
<keyword evidence="6 7" id="KW-0472">Membrane</keyword>
<accession>A0A1G8FSH9</accession>
<keyword evidence="11" id="KW-1185">Reference proteome</keyword>
<feature type="transmembrane region" description="Helical" evidence="7">
    <location>
        <begin position="140"/>
        <end position="160"/>
    </location>
</feature>
<dbReference type="GO" id="GO:0055085">
    <property type="term" value="P:transmembrane transport"/>
    <property type="evidence" value="ECO:0007669"/>
    <property type="project" value="InterPro"/>
</dbReference>
<evidence type="ECO:0000313" key="10">
    <source>
        <dbReference type="EMBL" id="SDH85090.1"/>
    </source>
</evidence>
<evidence type="ECO:0000259" key="9">
    <source>
        <dbReference type="PROSITE" id="PS50928"/>
    </source>
</evidence>
<dbReference type="SUPFAM" id="SSF161098">
    <property type="entry name" value="MetI-like"/>
    <property type="match status" value="1"/>
</dbReference>
<feature type="transmembrane region" description="Helical" evidence="7">
    <location>
        <begin position="35"/>
        <end position="63"/>
    </location>
</feature>
<evidence type="ECO:0000256" key="2">
    <source>
        <dbReference type="ARBA" id="ARBA00022448"/>
    </source>
</evidence>
<feature type="transmembrane region" description="Helical" evidence="7">
    <location>
        <begin position="291"/>
        <end position="318"/>
    </location>
</feature>
<keyword evidence="3" id="KW-1003">Cell membrane</keyword>
<protein>
    <submittedName>
        <fullName evidence="10">Carbohydrate ABC transporter membrane protein 1, CUT1 family</fullName>
    </submittedName>
</protein>